<accession>A0AAE3ENY9</accession>
<evidence type="ECO:0000256" key="1">
    <source>
        <dbReference type="ARBA" id="ARBA00006739"/>
    </source>
</evidence>
<feature type="domain" description="Glycosyltransferase 2-like" evidence="4">
    <location>
        <begin position="9"/>
        <end position="93"/>
    </location>
</feature>
<dbReference type="AlphaFoldDB" id="A0AAE3ENY9"/>
<evidence type="ECO:0000259" key="4">
    <source>
        <dbReference type="Pfam" id="PF00535"/>
    </source>
</evidence>
<sequence length="262" mass="30784">MNKECFKTFIDSAKTVNKDYEIILVESNKASNYNYEVPNLKIIVIEEVFNFHKFLNVGISHSKGEYYILSNNDVIFDKNWLVELFKVASTNRTLKSFSPYDAKSNKLPNEVVLNNDYVCGYQIQKHITGWCIVMHNSVIKKIKKLDERFNFYYADFDYAMQLIKYNINHALVTKAKVLHLEGRANNQGQLLELEKLPKRTPKYIIKENWVWVLNDDKMIDAVIKYHDKWGSRRALKIKLSIINLLKKIGLGFFSKFILCHKN</sequence>
<comment type="caution">
    <text evidence="5">The sequence shown here is derived from an EMBL/GenBank/DDBJ whole genome shotgun (WGS) entry which is preliminary data.</text>
</comment>
<name>A0AAE3ENY9_9FLAO</name>
<dbReference type="PANTHER" id="PTHR43179">
    <property type="entry name" value="RHAMNOSYLTRANSFERASE WBBL"/>
    <property type="match status" value="1"/>
</dbReference>
<keyword evidence="2 5" id="KW-0328">Glycosyltransferase</keyword>
<dbReference type="GO" id="GO:0016757">
    <property type="term" value="F:glycosyltransferase activity"/>
    <property type="evidence" value="ECO:0007669"/>
    <property type="project" value="UniProtKB-KW"/>
</dbReference>
<dbReference type="RefSeq" id="WP_237240291.1">
    <property type="nucleotide sequence ID" value="NZ_JAKKDU010000013.1"/>
</dbReference>
<comment type="similarity">
    <text evidence="1">Belongs to the glycosyltransferase 2 family.</text>
</comment>
<dbReference type="EC" id="2.4.-.-" evidence="5"/>
<dbReference type="SUPFAM" id="SSF53448">
    <property type="entry name" value="Nucleotide-diphospho-sugar transferases"/>
    <property type="match status" value="1"/>
</dbReference>
<dbReference type="Pfam" id="PF00535">
    <property type="entry name" value="Glycos_transf_2"/>
    <property type="match status" value="1"/>
</dbReference>
<dbReference type="EMBL" id="JAKKDU010000013">
    <property type="protein sequence ID" value="MCF7568955.1"/>
    <property type="molecule type" value="Genomic_DNA"/>
</dbReference>
<proteinExistence type="inferred from homology"/>
<dbReference type="InterPro" id="IPR001173">
    <property type="entry name" value="Glyco_trans_2-like"/>
</dbReference>
<gene>
    <name evidence="5" type="ORF">L3X37_11360</name>
</gene>
<evidence type="ECO:0000256" key="3">
    <source>
        <dbReference type="ARBA" id="ARBA00022679"/>
    </source>
</evidence>
<dbReference type="PANTHER" id="PTHR43179:SF12">
    <property type="entry name" value="GALACTOFURANOSYLTRANSFERASE GLFT2"/>
    <property type="match status" value="1"/>
</dbReference>
<protein>
    <submittedName>
        <fullName evidence="5">Glycosyltransferase</fullName>
        <ecNumber evidence="5">2.4.-.-</ecNumber>
    </submittedName>
</protein>
<dbReference type="InterPro" id="IPR029044">
    <property type="entry name" value="Nucleotide-diphossugar_trans"/>
</dbReference>
<keyword evidence="3 5" id="KW-0808">Transferase</keyword>
<organism evidence="5 6">
    <name type="scientific">Wocania arenilitoris</name>
    <dbReference type="NCBI Taxonomy" id="2044858"/>
    <lineage>
        <taxon>Bacteria</taxon>
        <taxon>Pseudomonadati</taxon>
        <taxon>Bacteroidota</taxon>
        <taxon>Flavobacteriia</taxon>
        <taxon>Flavobacteriales</taxon>
        <taxon>Flavobacteriaceae</taxon>
        <taxon>Wocania</taxon>
    </lineage>
</organism>
<evidence type="ECO:0000313" key="6">
    <source>
        <dbReference type="Proteomes" id="UP001199795"/>
    </source>
</evidence>
<dbReference type="Proteomes" id="UP001199795">
    <property type="component" value="Unassembled WGS sequence"/>
</dbReference>
<keyword evidence="6" id="KW-1185">Reference proteome</keyword>
<evidence type="ECO:0000256" key="2">
    <source>
        <dbReference type="ARBA" id="ARBA00022676"/>
    </source>
</evidence>
<dbReference type="Gene3D" id="3.90.550.10">
    <property type="entry name" value="Spore Coat Polysaccharide Biosynthesis Protein SpsA, Chain A"/>
    <property type="match status" value="1"/>
</dbReference>
<reference evidence="5" key="1">
    <citation type="submission" date="2022-01" db="EMBL/GenBank/DDBJ databases">
        <title>Draft genome sequence of Sabulilitoribacter arenilitoris KCTC 52401.</title>
        <authorList>
            <person name="Oh J.-S."/>
        </authorList>
    </citation>
    <scope>NUCLEOTIDE SEQUENCE</scope>
    <source>
        <strain evidence="5">HMF6543</strain>
    </source>
</reference>
<evidence type="ECO:0000313" key="5">
    <source>
        <dbReference type="EMBL" id="MCF7568955.1"/>
    </source>
</evidence>